<sequence length="115" mass="13083">MELLRPAVHTVAGPSPRHLCPRPAKMLATNSKAAAISREGRQGDDDPPADDLRRRRSHSAVSLPDLRRRRPARTSEEEERKRREGVVSSRRTRGRKNNEGHFRPFSPLQVTKMSK</sequence>
<reference evidence="2" key="2">
    <citation type="submission" date="2013-04" db="UniProtKB">
        <authorList>
            <consortium name="EnsemblPlants"/>
        </authorList>
    </citation>
    <scope>IDENTIFICATION</scope>
</reference>
<dbReference type="AlphaFoldDB" id="J3N7G7"/>
<dbReference type="Gramene" id="OB11G17530.1">
    <property type="protein sequence ID" value="OB11G17530.1"/>
    <property type="gene ID" value="OB11G17530"/>
</dbReference>
<feature type="region of interest" description="Disordered" evidence="1">
    <location>
        <begin position="1"/>
        <end position="115"/>
    </location>
</feature>
<keyword evidence="3" id="KW-1185">Reference proteome</keyword>
<dbReference type="Proteomes" id="UP000006038">
    <property type="component" value="Chromosome 11"/>
</dbReference>
<organism evidence="2">
    <name type="scientific">Oryza brachyantha</name>
    <name type="common">malo sina</name>
    <dbReference type="NCBI Taxonomy" id="4533"/>
    <lineage>
        <taxon>Eukaryota</taxon>
        <taxon>Viridiplantae</taxon>
        <taxon>Streptophyta</taxon>
        <taxon>Embryophyta</taxon>
        <taxon>Tracheophyta</taxon>
        <taxon>Spermatophyta</taxon>
        <taxon>Magnoliopsida</taxon>
        <taxon>Liliopsida</taxon>
        <taxon>Poales</taxon>
        <taxon>Poaceae</taxon>
        <taxon>BOP clade</taxon>
        <taxon>Oryzoideae</taxon>
        <taxon>Oryzeae</taxon>
        <taxon>Oryzinae</taxon>
        <taxon>Oryza</taxon>
    </lineage>
</organism>
<dbReference type="EnsemblPlants" id="OB11G17530.1">
    <property type="protein sequence ID" value="OB11G17530.1"/>
    <property type="gene ID" value="OB11G17530"/>
</dbReference>
<feature type="compositionally biased region" description="Basic and acidic residues" evidence="1">
    <location>
        <begin position="73"/>
        <end position="85"/>
    </location>
</feature>
<name>J3N7G7_ORYBR</name>
<evidence type="ECO:0000313" key="3">
    <source>
        <dbReference type="Proteomes" id="UP000006038"/>
    </source>
</evidence>
<reference evidence="2" key="1">
    <citation type="journal article" date="2013" name="Nat. Commun.">
        <title>Whole-genome sequencing of Oryza brachyantha reveals mechanisms underlying Oryza genome evolution.</title>
        <authorList>
            <person name="Chen J."/>
            <person name="Huang Q."/>
            <person name="Gao D."/>
            <person name="Wang J."/>
            <person name="Lang Y."/>
            <person name="Liu T."/>
            <person name="Li B."/>
            <person name="Bai Z."/>
            <person name="Luis Goicoechea J."/>
            <person name="Liang C."/>
            <person name="Chen C."/>
            <person name="Zhang W."/>
            <person name="Sun S."/>
            <person name="Liao Y."/>
            <person name="Zhang X."/>
            <person name="Yang L."/>
            <person name="Song C."/>
            <person name="Wang M."/>
            <person name="Shi J."/>
            <person name="Liu G."/>
            <person name="Liu J."/>
            <person name="Zhou H."/>
            <person name="Zhou W."/>
            <person name="Yu Q."/>
            <person name="An N."/>
            <person name="Chen Y."/>
            <person name="Cai Q."/>
            <person name="Wang B."/>
            <person name="Liu B."/>
            <person name="Min J."/>
            <person name="Huang Y."/>
            <person name="Wu H."/>
            <person name="Li Z."/>
            <person name="Zhang Y."/>
            <person name="Yin Y."/>
            <person name="Song W."/>
            <person name="Jiang J."/>
            <person name="Jackson S.A."/>
            <person name="Wing R.A."/>
            <person name="Wang J."/>
            <person name="Chen M."/>
        </authorList>
    </citation>
    <scope>NUCLEOTIDE SEQUENCE [LARGE SCALE GENOMIC DNA]</scope>
    <source>
        <strain evidence="2">cv. IRGC 101232</strain>
    </source>
</reference>
<accession>J3N7G7</accession>
<evidence type="ECO:0000313" key="2">
    <source>
        <dbReference type="EnsemblPlants" id="OB11G17530.1"/>
    </source>
</evidence>
<proteinExistence type="predicted"/>
<evidence type="ECO:0000256" key="1">
    <source>
        <dbReference type="SAM" id="MobiDB-lite"/>
    </source>
</evidence>
<protein>
    <submittedName>
        <fullName evidence="2">Uncharacterized protein</fullName>
    </submittedName>
</protein>
<dbReference type="HOGENOM" id="CLU_2112639_0_0_1"/>